<gene>
    <name evidence="4" type="ORF">NKR23_g1658</name>
</gene>
<evidence type="ECO:0000256" key="3">
    <source>
        <dbReference type="SAM" id="SignalP"/>
    </source>
</evidence>
<feature type="transmembrane region" description="Helical" evidence="2">
    <location>
        <begin position="243"/>
        <end position="265"/>
    </location>
</feature>
<keyword evidence="3" id="KW-0732">Signal</keyword>
<feature type="region of interest" description="Disordered" evidence="1">
    <location>
        <begin position="288"/>
        <end position="318"/>
    </location>
</feature>
<accession>A0AA38VJ77</accession>
<proteinExistence type="predicted"/>
<protein>
    <submittedName>
        <fullName evidence="4">Uncharacterized protein</fullName>
    </submittedName>
</protein>
<feature type="chain" id="PRO_5041305749" evidence="3">
    <location>
        <begin position="18"/>
        <end position="318"/>
    </location>
</feature>
<feature type="compositionally biased region" description="Gly residues" evidence="1">
    <location>
        <begin position="146"/>
        <end position="158"/>
    </location>
</feature>
<dbReference type="AlphaFoldDB" id="A0AA38VJ77"/>
<keyword evidence="5" id="KW-1185">Reference proteome</keyword>
<keyword evidence="2" id="KW-0472">Membrane</keyword>
<dbReference type="Proteomes" id="UP001174694">
    <property type="component" value="Unassembled WGS sequence"/>
</dbReference>
<evidence type="ECO:0000256" key="2">
    <source>
        <dbReference type="SAM" id="Phobius"/>
    </source>
</evidence>
<reference evidence="4" key="1">
    <citation type="submission" date="2022-07" db="EMBL/GenBank/DDBJ databases">
        <title>Fungi with potential for degradation of polypropylene.</title>
        <authorList>
            <person name="Gostincar C."/>
        </authorList>
    </citation>
    <scope>NUCLEOTIDE SEQUENCE</scope>
    <source>
        <strain evidence="4">EXF-13308</strain>
    </source>
</reference>
<name>A0AA38VJ77_9PEZI</name>
<comment type="caution">
    <text evidence="4">The sequence shown here is derived from an EMBL/GenBank/DDBJ whole genome shotgun (WGS) entry which is preliminary data.</text>
</comment>
<organism evidence="4 5">
    <name type="scientific">Pleurostoma richardsiae</name>
    <dbReference type="NCBI Taxonomy" id="41990"/>
    <lineage>
        <taxon>Eukaryota</taxon>
        <taxon>Fungi</taxon>
        <taxon>Dikarya</taxon>
        <taxon>Ascomycota</taxon>
        <taxon>Pezizomycotina</taxon>
        <taxon>Sordariomycetes</taxon>
        <taxon>Sordariomycetidae</taxon>
        <taxon>Calosphaeriales</taxon>
        <taxon>Pleurostomataceae</taxon>
        <taxon>Pleurostoma</taxon>
    </lineage>
</organism>
<keyword evidence="2" id="KW-1133">Transmembrane helix</keyword>
<evidence type="ECO:0000256" key="1">
    <source>
        <dbReference type="SAM" id="MobiDB-lite"/>
    </source>
</evidence>
<dbReference type="EMBL" id="JANBVO010000003">
    <property type="protein sequence ID" value="KAJ9155456.1"/>
    <property type="molecule type" value="Genomic_DNA"/>
</dbReference>
<evidence type="ECO:0000313" key="4">
    <source>
        <dbReference type="EMBL" id="KAJ9155456.1"/>
    </source>
</evidence>
<evidence type="ECO:0000313" key="5">
    <source>
        <dbReference type="Proteomes" id="UP001174694"/>
    </source>
</evidence>
<feature type="region of interest" description="Disordered" evidence="1">
    <location>
        <begin position="138"/>
        <end position="162"/>
    </location>
</feature>
<feature type="region of interest" description="Disordered" evidence="1">
    <location>
        <begin position="32"/>
        <end position="60"/>
    </location>
</feature>
<sequence length="318" mass="32697">MKSTTLLLTILPSLGLAAPVSPLPIFDVDSIDADPRPATPPTSLGPPSVIGSIPASSRADDRLLADDDDDLEEDDLLEEVGDGRGSSGALRRLLRLRLARVPIDNSPLSPSPAVPPAVVLASPRPVQSTYLLALAGMAGPSSSSGRTGGGGGGTGGREGVAPQGFSSSAQVVVISSSTSSGSSSPAGKDVEEAASEAAVLAAAVVELEISRGQRRPAAPAEAAATAAPDCYRAHMSRGPSRDVLVVGLAVTFLVVIVVVEAWGMMCSRIRSATPKTWWKRRGAIRLEEDETPTNSGRLSVTAGDELPEVVQEKEEGRL</sequence>
<feature type="signal peptide" evidence="3">
    <location>
        <begin position="1"/>
        <end position="17"/>
    </location>
</feature>
<keyword evidence="2" id="KW-0812">Transmembrane</keyword>